<name>A0A099KNJ2_COLPS</name>
<protein>
    <recommendedName>
        <fullName evidence="4">Lipopolysaccharide export system protein LptA</fullName>
    </recommendedName>
</protein>
<dbReference type="EMBL" id="JQEC01000033">
    <property type="protein sequence ID" value="KGJ92339.1"/>
    <property type="molecule type" value="Genomic_DNA"/>
</dbReference>
<dbReference type="GO" id="GO:0030288">
    <property type="term" value="C:outer membrane-bounded periplasmic space"/>
    <property type="evidence" value="ECO:0007669"/>
    <property type="project" value="TreeGrafter"/>
</dbReference>
<dbReference type="Gene3D" id="2.60.450.10">
    <property type="entry name" value="Lipopolysaccharide (LPS) transport protein A like domain"/>
    <property type="match status" value="1"/>
</dbReference>
<sequence precursor="true">MNALFIKKMIKTNLSRIAFKGNIFTHNTFKVLALACSLVIFNPAQAAKKDLEQEITIKSQRQSADLKNKIASYLDNVSIRQGSISITADIVKVFSLVDKESGEKNDTYLAKGKPAIFQQQLEDGSLIKLQANEITYIPNSNTIKISGNALVKQAGSEVSGNEITYNTLSERLEAQSADNQSVTTVLQPTILKKQKETHEKSKEEKVIEKETEQKGNGSGN</sequence>
<dbReference type="GO" id="GO:0015920">
    <property type="term" value="P:lipopolysaccharide transport"/>
    <property type="evidence" value="ECO:0007669"/>
    <property type="project" value="UniProtKB-UniRule"/>
</dbReference>
<evidence type="ECO:0000256" key="5">
    <source>
        <dbReference type="SAM" id="MobiDB-lite"/>
    </source>
</evidence>
<feature type="region of interest" description="Disordered" evidence="5">
    <location>
        <begin position="189"/>
        <end position="220"/>
    </location>
</feature>
<comment type="subcellular location">
    <subcellularLocation>
        <location evidence="4">Periplasm</location>
    </subcellularLocation>
</comment>
<feature type="compositionally biased region" description="Basic and acidic residues" evidence="5">
    <location>
        <begin position="193"/>
        <end position="213"/>
    </location>
</feature>
<dbReference type="GO" id="GO:0001530">
    <property type="term" value="F:lipopolysaccharide binding"/>
    <property type="evidence" value="ECO:0007669"/>
    <property type="project" value="InterPro"/>
</dbReference>
<feature type="chain" id="PRO_5008983495" description="Lipopolysaccharide export system protein LptA" evidence="4">
    <location>
        <begin position="47"/>
        <end position="220"/>
    </location>
</feature>
<dbReference type="PANTHER" id="PTHR36504">
    <property type="entry name" value="LIPOPOLYSACCHARIDE EXPORT SYSTEM PROTEIN LPTA"/>
    <property type="match status" value="1"/>
</dbReference>
<comment type="similarity">
    <text evidence="4">Belongs to the LptA family.</text>
</comment>
<dbReference type="HAMAP" id="MF_01914">
    <property type="entry name" value="LPS_assembly_LptA"/>
    <property type="match status" value="1"/>
</dbReference>
<reference evidence="7 8" key="1">
    <citation type="submission" date="2014-08" db="EMBL/GenBank/DDBJ databases">
        <title>Genomic and Phenotypic Diversity of Colwellia psychrerythraea strains from Disparate Marine Basins.</title>
        <authorList>
            <person name="Techtmann S.M."/>
            <person name="Stelling S.C."/>
            <person name="Utturkar S.M."/>
            <person name="Alshibli N."/>
            <person name="Harris A."/>
            <person name="Brown S.D."/>
            <person name="Hazen T.C."/>
        </authorList>
    </citation>
    <scope>NUCLEOTIDE SEQUENCE [LARGE SCALE GENOMIC DNA]</scope>
    <source>
        <strain evidence="7 8">GAB14E</strain>
    </source>
</reference>
<feature type="signal peptide" evidence="4">
    <location>
        <begin position="1"/>
        <end position="46"/>
    </location>
</feature>
<dbReference type="GO" id="GO:0017089">
    <property type="term" value="F:glycolipid transfer activity"/>
    <property type="evidence" value="ECO:0007669"/>
    <property type="project" value="TreeGrafter"/>
</dbReference>
<dbReference type="PANTHER" id="PTHR36504:SF1">
    <property type="entry name" value="LIPOPOLYSACCHARIDE EXPORT SYSTEM PROTEIN LPTA"/>
    <property type="match status" value="1"/>
</dbReference>
<gene>
    <name evidence="4" type="primary">lptA</name>
    <name evidence="7" type="ORF">GAB14E_0461</name>
</gene>
<keyword evidence="3 4" id="KW-0574">Periplasm</keyword>
<evidence type="ECO:0000256" key="2">
    <source>
        <dbReference type="ARBA" id="ARBA00022729"/>
    </source>
</evidence>
<keyword evidence="1 4" id="KW-0813">Transport</keyword>
<comment type="caution">
    <text evidence="7">The sequence shown here is derived from an EMBL/GenBank/DDBJ whole genome shotgun (WGS) entry which is preliminary data.</text>
</comment>
<feature type="domain" description="Organic solvent tolerance-like N-terminal" evidence="6">
    <location>
        <begin position="56"/>
        <end position="170"/>
    </location>
</feature>
<evidence type="ECO:0000313" key="8">
    <source>
        <dbReference type="Proteomes" id="UP000029868"/>
    </source>
</evidence>
<dbReference type="PATRIC" id="fig|28229.3.peg.2480"/>
<evidence type="ECO:0000256" key="3">
    <source>
        <dbReference type="ARBA" id="ARBA00022764"/>
    </source>
</evidence>
<proteinExistence type="inferred from homology"/>
<comment type="subunit">
    <text evidence="4">Component of the lipopolysaccharide transport and assembly complex.</text>
</comment>
<evidence type="ECO:0000259" key="6">
    <source>
        <dbReference type="Pfam" id="PF03968"/>
    </source>
</evidence>
<dbReference type="Pfam" id="PF03968">
    <property type="entry name" value="LptD_N"/>
    <property type="match status" value="1"/>
</dbReference>
<dbReference type="GO" id="GO:0009279">
    <property type="term" value="C:cell outer membrane"/>
    <property type="evidence" value="ECO:0007669"/>
    <property type="project" value="TreeGrafter"/>
</dbReference>
<evidence type="ECO:0000256" key="4">
    <source>
        <dbReference type="HAMAP-Rule" id="MF_01914"/>
    </source>
</evidence>
<evidence type="ECO:0000256" key="1">
    <source>
        <dbReference type="ARBA" id="ARBA00022448"/>
    </source>
</evidence>
<dbReference type="NCBIfam" id="TIGR03002">
    <property type="entry name" value="outer_YhbN_LptA"/>
    <property type="match status" value="1"/>
</dbReference>
<evidence type="ECO:0000313" key="7">
    <source>
        <dbReference type="EMBL" id="KGJ92339.1"/>
    </source>
</evidence>
<dbReference type="Proteomes" id="UP000029868">
    <property type="component" value="Unassembled WGS sequence"/>
</dbReference>
<comment type="function">
    <text evidence="4">Involved in the assembly of lipopolysaccharide (LPS). Required for the translocation of LPS from the inner membrane to the outer membrane. May form a bridge between the inner membrane and the outer membrane, via interactions with LptC and LptD, thereby facilitating LPS transfer across the periplasm.</text>
</comment>
<keyword evidence="2 4" id="KW-0732">Signal</keyword>
<dbReference type="InterPro" id="IPR052037">
    <property type="entry name" value="LPS_export_LptA"/>
</dbReference>
<dbReference type="GO" id="GO:0043165">
    <property type="term" value="P:Gram-negative-bacterium-type cell outer membrane assembly"/>
    <property type="evidence" value="ECO:0007669"/>
    <property type="project" value="UniProtKB-UniRule"/>
</dbReference>
<dbReference type="InterPro" id="IPR005653">
    <property type="entry name" value="OstA-like_N"/>
</dbReference>
<organism evidence="7 8">
    <name type="scientific">Colwellia psychrerythraea</name>
    <name type="common">Vibrio psychroerythus</name>
    <dbReference type="NCBI Taxonomy" id="28229"/>
    <lineage>
        <taxon>Bacteria</taxon>
        <taxon>Pseudomonadati</taxon>
        <taxon>Pseudomonadota</taxon>
        <taxon>Gammaproteobacteria</taxon>
        <taxon>Alteromonadales</taxon>
        <taxon>Colwelliaceae</taxon>
        <taxon>Colwellia</taxon>
    </lineage>
</organism>
<dbReference type="AlphaFoldDB" id="A0A099KNJ2"/>
<dbReference type="InterPro" id="IPR014340">
    <property type="entry name" value="LptA"/>
</dbReference>
<accession>A0A099KNJ2</accession>